<dbReference type="PRINTS" id="PR00723">
    <property type="entry name" value="SUBTILISIN"/>
</dbReference>
<dbReference type="SUPFAM" id="SSF52743">
    <property type="entry name" value="Subtilisin-like"/>
    <property type="match status" value="1"/>
</dbReference>
<protein>
    <submittedName>
        <fullName evidence="8">Subtilisin-like protease</fullName>
    </submittedName>
</protein>
<feature type="active site" description="Charge relay system" evidence="5">
    <location>
        <position position="225"/>
    </location>
</feature>
<gene>
    <name evidence="8" type="ORF">B0T25DRAFT_632171</name>
</gene>
<dbReference type="GO" id="GO:0006508">
    <property type="term" value="P:proteolysis"/>
    <property type="evidence" value="ECO:0007669"/>
    <property type="project" value="UniProtKB-KW"/>
</dbReference>
<dbReference type="Gene3D" id="2.60.120.380">
    <property type="match status" value="1"/>
</dbReference>
<feature type="active site" description="Charge relay system" evidence="5">
    <location>
        <position position="522"/>
    </location>
</feature>
<dbReference type="Proteomes" id="UP001275084">
    <property type="component" value="Unassembled WGS sequence"/>
</dbReference>
<evidence type="ECO:0000256" key="3">
    <source>
        <dbReference type="ARBA" id="ARBA00022801"/>
    </source>
</evidence>
<evidence type="ECO:0000256" key="1">
    <source>
        <dbReference type="ARBA" id="ARBA00011073"/>
    </source>
</evidence>
<dbReference type="PROSITE" id="PS00137">
    <property type="entry name" value="SUBTILASE_HIS"/>
    <property type="match status" value="1"/>
</dbReference>
<dbReference type="GO" id="GO:0004252">
    <property type="term" value="F:serine-type endopeptidase activity"/>
    <property type="evidence" value="ECO:0007669"/>
    <property type="project" value="UniProtKB-UniRule"/>
</dbReference>
<dbReference type="CDD" id="cd04842">
    <property type="entry name" value="Peptidases_S8_Kp43_protease"/>
    <property type="match status" value="1"/>
</dbReference>
<feature type="region of interest" description="Disordered" evidence="6">
    <location>
        <begin position="250"/>
        <end position="290"/>
    </location>
</feature>
<dbReference type="PROSITE" id="PS51892">
    <property type="entry name" value="SUBTILASE"/>
    <property type="match status" value="1"/>
</dbReference>
<comment type="caution">
    <text evidence="8">The sequence shown here is derived from an EMBL/GenBank/DDBJ whole genome shotgun (WGS) entry which is preliminary data.</text>
</comment>
<evidence type="ECO:0000256" key="5">
    <source>
        <dbReference type="PROSITE-ProRule" id="PRU01240"/>
    </source>
</evidence>
<feature type="domain" description="Peptidase S8/S53" evidence="7">
    <location>
        <begin position="216"/>
        <end position="568"/>
    </location>
</feature>
<accession>A0AAJ0HJY9</accession>
<keyword evidence="3 5" id="KW-0378">Hydrolase</keyword>
<evidence type="ECO:0000259" key="7">
    <source>
        <dbReference type="Pfam" id="PF00082"/>
    </source>
</evidence>
<dbReference type="PANTHER" id="PTHR43399">
    <property type="entry name" value="SUBTILISIN-RELATED"/>
    <property type="match status" value="1"/>
</dbReference>
<dbReference type="EMBL" id="JAUIQD010000004">
    <property type="protein sequence ID" value="KAK3353805.1"/>
    <property type="molecule type" value="Genomic_DNA"/>
</dbReference>
<dbReference type="AlphaFoldDB" id="A0AAJ0HJY9"/>
<dbReference type="InterPro" id="IPR022398">
    <property type="entry name" value="Peptidase_S8_His-AS"/>
</dbReference>
<feature type="compositionally biased region" description="Basic and acidic residues" evidence="6">
    <location>
        <begin position="260"/>
        <end position="269"/>
    </location>
</feature>
<comment type="similarity">
    <text evidence="1 5">Belongs to the peptidase S8 family.</text>
</comment>
<sequence length="726" mass="78258">MFPIQINGNEVDIAPLPSGLHHALELDAALNEEAIVTNYFLIQTKEPVHAAEKTQLTANNIQIQEVVARNTYLCGYKDKESATKPTVDEIRSTLDSFVVFADVYRPEFVVEKRLKGADANPATIVSVDILAHEDVSVESLVGQVATEAGIPPSDVQVLGGKLRISLPQDKLASVAAIDEVKTINAVPAFQAFNNKAKDIMKVHEPIGPQSDKVFKGAGQIVCVADTGFDTGDPANCHHAFEDRVLKVLPLGRPTRPGRKGRGDDPDGHGTHVCGSVLGKGTHETEGTVEAPASESKLVMQSLFDQFYQENEDDHPSRWDAGFGGIPDAGISTLFAQAVEHGVSVHTNSWGSFPDNDTRFTKQQIDGYRAGITKDIDDYLHTNRNLVVLFAAGNSGADIDRFPGRVDPGSIGAEATAKNVITVGASENNRPDAKYPRHPRVWRDFRYTSAPLAADNVANNPEGLAAFSSRGPTKPDARFKPDVVAPGTTILSTRSSKIDPPEHFSDGWGISEDDKWCYEGGTSMATPLVAGCCAVIRGAMVDTFPTKKPPVATAVKAVLINGAVPLKGQYSVPEFGPPPNADYGFGRVDLKNSLLHVVPEKAGTADYGTGPALADNGVDQHEWEKTIVVPEGVWDEGKNLTLKVTVTWADVPSPALVNHLDLSVSDGQKVKLGNGGPQPDRINNVEQVTWEGVEPGNQYVVKVEAFSIPRDEFPQDFSFAWRIFESS</sequence>
<keyword evidence="9" id="KW-1185">Reference proteome</keyword>
<dbReference type="Pfam" id="PF00082">
    <property type="entry name" value="Peptidase_S8"/>
    <property type="match status" value="1"/>
</dbReference>
<dbReference type="InterPro" id="IPR051048">
    <property type="entry name" value="Peptidase_S8/S53_subtilisin"/>
</dbReference>
<dbReference type="InterPro" id="IPR023828">
    <property type="entry name" value="Peptidase_S8_Ser-AS"/>
</dbReference>
<dbReference type="PANTHER" id="PTHR43399:SF4">
    <property type="entry name" value="CELL WALL-ASSOCIATED PROTEASE"/>
    <property type="match status" value="1"/>
</dbReference>
<keyword evidence="4 5" id="KW-0720">Serine protease</keyword>
<organism evidence="8 9">
    <name type="scientific">Lasiosphaeria hispida</name>
    <dbReference type="NCBI Taxonomy" id="260671"/>
    <lineage>
        <taxon>Eukaryota</taxon>
        <taxon>Fungi</taxon>
        <taxon>Dikarya</taxon>
        <taxon>Ascomycota</taxon>
        <taxon>Pezizomycotina</taxon>
        <taxon>Sordariomycetes</taxon>
        <taxon>Sordariomycetidae</taxon>
        <taxon>Sordariales</taxon>
        <taxon>Lasiosphaeriaceae</taxon>
        <taxon>Lasiosphaeria</taxon>
    </lineage>
</organism>
<name>A0AAJ0HJY9_9PEZI</name>
<reference evidence="8" key="1">
    <citation type="journal article" date="2023" name="Mol. Phylogenet. Evol.">
        <title>Genome-scale phylogeny and comparative genomics of the fungal order Sordariales.</title>
        <authorList>
            <person name="Hensen N."/>
            <person name="Bonometti L."/>
            <person name="Westerberg I."/>
            <person name="Brannstrom I.O."/>
            <person name="Guillou S."/>
            <person name="Cros-Aarteil S."/>
            <person name="Calhoun S."/>
            <person name="Haridas S."/>
            <person name="Kuo A."/>
            <person name="Mondo S."/>
            <person name="Pangilinan J."/>
            <person name="Riley R."/>
            <person name="LaButti K."/>
            <person name="Andreopoulos B."/>
            <person name="Lipzen A."/>
            <person name="Chen C."/>
            <person name="Yan M."/>
            <person name="Daum C."/>
            <person name="Ng V."/>
            <person name="Clum A."/>
            <person name="Steindorff A."/>
            <person name="Ohm R.A."/>
            <person name="Martin F."/>
            <person name="Silar P."/>
            <person name="Natvig D.O."/>
            <person name="Lalanne C."/>
            <person name="Gautier V."/>
            <person name="Ament-Velasquez S.L."/>
            <person name="Kruys A."/>
            <person name="Hutchinson M.I."/>
            <person name="Powell A.J."/>
            <person name="Barry K."/>
            <person name="Miller A.N."/>
            <person name="Grigoriev I.V."/>
            <person name="Debuchy R."/>
            <person name="Gladieux P."/>
            <person name="Hiltunen Thoren M."/>
            <person name="Johannesson H."/>
        </authorList>
    </citation>
    <scope>NUCLEOTIDE SEQUENCE</scope>
    <source>
        <strain evidence="8">CBS 955.72</strain>
    </source>
</reference>
<dbReference type="Gene3D" id="3.40.50.200">
    <property type="entry name" value="Peptidase S8/S53 domain"/>
    <property type="match status" value="1"/>
</dbReference>
<evidence type="ECO:0000313" key="8">
    <source>
        <dbReference type="EMBL" id="KAK3353805.1"/>
    </source>
</evidence>
<proteinExistence type="inferred from homology"/>
<dbReference type="SUPFAM" id="SSF49785">
    <property type="entry name" value="Galactose-binding domain-like"/>
    <property type="match status" value="1"/>
</dbReference>
<dbReference type="InterPro" id="IPR036852">
    <property type="entry name" value="Peptidase_S8/S53_dom_sf"/>
</dbReference>
<evidence type="ECO:0000313" key="9">
    <source>
        <dbReference type="Proteomes" id="UP001275084"/>
    </source>
</evidence>
<evidence type="ECO:0000256" key="2">
    <source>
        <dbReference type="ARBA" id="ARBA00022670"/>
    </source>
</evidence>
<dbReference type="InterPro" id="IPR015500">
    <property type="entry name" value="Peptidase_S8_subtilisin-rel"/>
</dbReference>
<reference evidence="8" key="2">
    <citation type="submission" date="2023-06" db="EMBL/GenBank/DDBJ databases">
        <authorList>
            <consortium name="Lawrence Berkeley National Laboratory"/>
            <person name="Haridas S."/>
            <person name="Hensen N."/>
            <person name="Bonometti L."/>
            <person name="Westerberg I."/>
            <person name="Brannstrom I.O."/>
            <person name="Guillou S."/>
            <person name="Cros-Aarteil S."/>
            <person name="Calhoun S."/>
            <person name="Kuo A."/>
            <person name="Mondo S."/>
            <person name="Pangilinan J."/>
            <person name="Riley R."/>
            <person name="Labutti K."/>
            <person name="Andreopoulos B."/>
            <person name="Lipzen A."/>
            <person name="Chen C."/>
            <person name="Yanf M."/>
            <person name="Daum C."/>
            <person name="Ng V."/>
            <person name="Clum A."/>
            <person name="Steindorff A."/>
            <person name="Ohm R."/>
            <person name="Martin F."/>
            <person name="Silar P."/>
            <person name="Natvig D."/>
            <person name="Lalanne C."/>
            <person name="Gautier V."/>
            <person name="Ament-Velasquez S.L."/>
            <person name="Kruys A."/>
            <person name="Hutchinson M.I."/>
            <person name="Powell A.J."/>
            <person name="Barry K."/>
            <person name="Miller A.N."/>
            <person name="Grigoriev I.V."/>
            <person name="Debuchy R."/>
            <person name="Gladieux P."/>
            <person name="Thoren M.H."/>
            <person name="Johannesson H."/>
        </authorList>
    </citation>
    <scope>NUCLEOTIDE SEQUENCE</scope>
    <source>
        <strain evidence="8">CBS 955.72</strain>
    </source>
</reference>
<keyword evidence="2 5" id="KW-0645">Protease</keyword>
<feature type="active site" description="Charge relay system" evidence="5">
    <location>
        <position position="268"/>
    </location>
</feature>
<dbReference type="InterPro" id="IPR000209">
    <property type="entry name" value="Peptidase_S8/S53_dom"/>
</dbReference>
<dbReference type="InterPro" id="IPR008979">
    <property type="entry name" value="Galactose-bd-like_sf"/>
</dbReference>
<evidence type="ECO:0000256" key="4">
    <source>
        <dbReference type="ARBA" id="ARBA00022825"/>
    </source>
</evidence>
<dbReference type="PROSITE" id="PS00138">
    <property type="entry name" value="SUBTILASE_SER"/>
    <property type="match status" value="1"/>
</dbReference>
<evidence type="ECO:0000256" key="6">
    <source>
        <dbReference type="SAM" id="MobiDB-lite"/>
    </source>
</evidence>
<dbReference type="InterPro" id="IPR034058">
    <property type="entry name" value="TagA/B/C/D_pept_dom"/>
</dbReference>